<evidence type="ECO:0000256" key="11">
    <source>
        <dbReference type="ARBA" id="ARBA00022723"/>
    </source>
</evidence>
<dbReference type="InterPro" id="IPR041735">
    <property type="entry name" value="4OHPhenylPyrv_dOase_C"/>
</dbReference>
<keyword evidence="19" id="KW-0472">Membrane</keyword>
<keyword evidence="15 25" id="KW-0223">Dioxygenase</keyword>
<dbReference type="STRING" id="418784.A0A2P7YU44"/>
<dbReference type="CDD" id="cd07250">
    <property type="entry name" value="HPPD_C_like"/>
    <property type="match status" value="1"/>
</dbReference>
<evidence type="ECO:0000256" key="21">
    <source>
        <dbReference type="ARBA" id="ARBA00029786"/>
    </source>
</evidence>
<dbReference type="PANTHER" id="PTHR11959">
    <property type="entry name" value="4-HYDROXYPHENYLPYRUVATE DIOXYGENASE"/>
    <property type="match status" value="1"/>
</dbReference>
<proteinExistence type="inferred from homology"/>
<evidence type="ECO:0000256" key="12">
    <source>
        <dbReference type="ARBA" id="ARBA00022737"/>
    </source>
</evidence>
<evidence type="ECO:0000256" key="19">
    <source>
        <dbReference type="ARBA" id="ARBA00023136"/>
    </source>
</evidence>
<evidence type="ECO:0000256" key="15">
    <source>
        <dbReference type="ARBA" id="ARBA00022964"/>
    </source>
</evidence>
<evidence type="ECO:0000313" key="25">
    <source>
        <dbReference type="EMBL" id="PSK39486.1"/>
    </source>
</evidence>
<dbReference type="UniPathway" id="UPA00139">
    <property type="reaction ID" value="UER00362"/>
</dbReference>
<comment type="subunit">
    <text evidence="7">Homodimer.</text>
</comment>
<keyword evidence="11" id="KW-0479">Metal-binding</keyword>
<evidence type="ECO:0000259" key="24">
    <source>
        <dbReference type="PROSITE" id="PS51819"/>
    </source>
</evidence>
<keyword evidence="20" id="KW-0585">Phenylalanine catabolism</keyword>
<evidence type="ECO:0000256" key="22">
    <source>
        <dbReference type="ARBA" id="ARBA00033727"/>
    </source>
</evidence>
<dbReference type="GO" id="GO:0006559">
    <property type="term" value="P:L-phenylalanine catabolic process"/>
    <property type="evidence" value="ECO:0007669"/>
    <property type="project" value="UniProtKB-UniPathway"/>
</dbReference>
<dbReference type="SUPFAM" id="SSF54593">
    <property type="entry name" value="Glyoxalase/Bleomycin resistance protein/Dihydroxybiphenyl dioxygenase"/>
    <property type="match status" value="1"/>
</dbReference>
<evidence type="ECO:0000256" key="18">
    <source>
        <dbReference type="ARBA" id="ARBA00023034"/>
    </source>
</evidence>
<reference evidence="25 26" key="1">
    <citation type="submission" date="2018-03" db="EMBL/GenBank/DDBJ databases">
        <title>Candida pseudohaemulonii genome assembly and annotation.</title>
        <authorList>
            <person name="Munoz J.F."/>
            <person name="Gade L.G."/>
            <person name="Chow N.A."/>
            <person name="Litvintseva A.P."/>
            <person name="Loparev V.N."/>
            <person name="Cuomo C.A."/>
        </authorList>
    </citation>
    <scope>NUCLEOTIDE SEQUENCE [LARGE SCALE GENOMIC DNA]</scope>
    <source>
        <strain evidence="25 26">B12108</strain>
    </source>
</reference>
<dbReference type="InterPro" id="IPR041736">
    <property type="entry name" value="4OHPhenylPyrv_dOase_N"/>
</dbReference>
<keyword evidence="18" id="KW-0333">Golgi apparatus</keyword>
<dbReference type="EMBL" id="PYFQ01000003">
    <property type="protein sequence ID" value="PSK39486.1"/>
    <property type="molecule type" value="Genomic_DNA"/>
</dbReference>
<dbReference type="FunFam" id="3.10.180.10:FF:000022">
    <property type="entry name" value="4-hydroxyphenylpyruvate dioxygenase"/>
    <property type="match status" value="1"/>
</dbReference>
<dbReference type="GO" id="GO:0000139">
    <property type="term" value="C:Golgi membrane"/>
    <property type="evidence" value="ECO:0007669"/>
    <property type="project" value="UniProtKB-SubCell"/>
</dbReference>
<dbReference type="VEuPathDB" id="FungiDB:C7M61_002101"/>
<evidence type="ECO:0000256" key="6">
    <source>
        <dbReference type="ARBA" id="ARBA00005877"/>
    </source>
</evidence>
<keyword evidence="16" id="KW-0560">Oxidoreductase</keyword>
<evidence type="ECO:0000256" key="23">
    <source>
        <dbReference type="ARBA" id="ARBA00048047"/>
    </source>
</evidence>
<evidence type="ECO:0000256" key="17">
    <source>
        <dbReference type="ARBA" id="ARBA00023004"/>
    </source>
</evidence>
<evidence type="ECO:0000256" key="20">
    <source>
        <dbReference type="ARBA" id="ARBA00023232"/>
    </source>
</evidence>
<dbReference type="Pfam" id="PF00903">
    <property type="entry name" value="Glyoxalase"/>
    <property type="match status" value="1"/>
</dbReference>
<keyword evidence="26" id="KW-1185">Reference proteome</keyword>
<evidence type="ECO:0000256" key="1">
    <source>
        <dbReference type="ARBA" id="ARBA00001962"/>
    </source>
</evidence>
<dbReference type="InterPro" id="IPR037523">
    <property type="entry name" value="VOC_core"/>
</dbReference>
<dbReference type="OrthoDB" id="414569at2759"/>
<dbReference type="Proteomes" id="UP000241107">
    <property type="component" value="Unassembled WGS sequence"/>
</dbReference>
<dbReference type="InterPro" id="IPR004360">
    <property type="entry name" value="Glyas_Fos-R_dOase_dom"/>
</dbReference>
<evidence type="ECO:0000256" key="14">
    <source>
        <dbReference type="ARBA" id="ARBA00022878"/>
    </source>
</evidence>
<keyword evidence="12" id="KW-0677">Repeat</keyword>
<evidence type="ECO:0000256" key="7">
    <source>
        <dbReference type="ARBA" id="ARBA00011738"/>
    </source>
</evidence>
<dbReference type="CDD" id="cd08342">
    <property type="entry name" value="HPPD_N_like"/>
    <property type="match status" value="1"/>
</dbReference>
<keyword evidence="17" id="KW-0408">Iron</keyword>
<dbReference type="GO" id="GO:0005789">
    <property type="term" value="C:endoplasmic reticulum membrane"/>
    <property type="evidence" value="ECO:0007669"/>
    <property type="project" value="UniProtKB-SubCell"/>
</dbReference>
<evidence type="ECO:0000256" key="13">
    <source>
        <dbReference type="ARBA" id="ARBA00022824"/>
    </source>
</evidence>
<feature type="domain" description="VOC" evidence="24">
    <location>
        <begin position="251"/>
        <end position="400"/>
    </location>
</feature>
<accession>A0A2P7YU44</accession>
<name>A0A2P7YU44_9ASCO</name>
<dbReference type="GO" id="GO:0042802">
    <property type="term" value="F:identical protein binding"/>
    <property type="evidence" value="ECO:0007669"/>
    <property type="project" value="UniProtKB-ARBA"/>
</dbReference>
<dbReference type="InterPro" id="IPR005956">
    <property type="entry name" value="4OHPhenylPyrv_dOase"/>
</dbReference>
<dbReference type="GeneID" id="36565490"/>
<dbReference type="Gene3D" id="3.10.180.10">
    <property type="entry name" value="2,3-Dihydroxybiphenyl 1,2-Dioxygenase, domain 1"/>
    <property type="match status" value="2"/>
</dbReference>
<dbReference type="GO" id="GO:0003868">
    <property type="term" value="F:4-hydroxyphenylpyruvate dioxygenase activity"/>
    <property type="evidence" value="ECO:0007669"/>
    <property type="project" value="UniProtKB-EC"/>
</dbReference>
<keyword evidence="10" id="KW-0963">Cytoplasm</keyword>
<keyword evidence="25" id="KW-0670">Pyruvate</keyword>
<dbReference type="PANTHER" id="PTHR11959:SF1">
    <property type="entry name" value="4-HYDROXYPHENYLPYRUVATE DIOXYGENASE"/>
    <property type="match status" value="1"/>
</dbReference>
<evidence type="ECO:0000256" key="5">
    <source>
        <dbReference type="ARBA" id="ARBA00005162"/>
    </source>
</evidence>
<evidence type="ECO:0000256" key="4">
    <source>
        <dbReference type="ARBA" id="ARBA00004496"/>
    </source>
</evidence>
<dbReference type="RefSeq" id="XP_024714623.1">
    <property type="nucleotide sequence ID" value="XM_024857487.1"/>
</dbReference>
<dbReference type="PROSITE" id="PS51819">
    <property type="entry name" value="VOC"/>
    <property type="match status" value="2"/>
</dbReference>
<evidence type="ECO:0000256" key="10">
    <source>
        <dbReference type="ARBA" id="ARBA00022490"/>
    </source>
</evidence>
<evidence type="ECO:0000256" key="8">
    <source>
        <dbReference type="ARBA" id="ARBA00013222"/>
    </source>
</evidence>
<comment type="similarity">
    <text evidence="6">Belongs to the 4HPPD family.</text>
</comment>
<evidence type="ECO:0000256" key="3">
    <source>
        <dbReference type="ARBA" id="ARBA00004406"/>
    </source>
</evidence>
<comment type="catalytic activity">
    <reaction evidence="23">
        <text>3-(4-hydroxyphenyl)pyruvate + O2 = homogentisate + CO2</text>
        <dbReference type="Rhea" id="RHEA:16189"/>
        <dbReference type="ChEBI" id="CHEBI:15379"/>
        <dbReference type="ChEBI" id="CHEBI:16169"/>
        <dbReference type="ChEBI" id="CHEBI:16526"/>
        <dbReference type="ChEBI" id="CHEBI:36242"/>
        <dbReference type="EC" id="1.13.11.27"/>
    </reaction>
    <physiologicalReaction direction="left-to-right" evidence="23">
        <dbReference type="Rhea" id="RHEA:16190"/>
    </physiologicalReaction>
</comment>
<evidence type="ECO:0000256" key="16">
    <source>
        <dbReference type="ARBA" id="ARBA00023002"/>
    </source>
</evidence>
<dbReference type="EC" id="1.13.11.27" evidence="8"/>
<comment type="caution">
    <text evidence="25">The sequence shown here is derived from an EMBL/GenBank/DDBJ whole genome shotgun (WGS) entry which is preliminary data.</text>
</comment>
<gene>
    <name evidence="25" type="ORF">C7M61_002101</name>
</gene>
<keyword evidence="14" id="KW-0828">Tyrosine catabolism</keyword>
<evidence type="ECO:0000313" key="26">
    <source>
        <dbReference type="Proteomes" id="UP000241107"/>
    </source>
</evidence>
<dbReference type="InterPro" id="IPR029068">
    <property type="entry name" value="Glyas_Bleomycin-R_OHBP_Dase"/>
</dbReference>
<sequence>MTLLRELPFYSRKVEKTSPFDVSELLRGGHQNNKLPLDGIVGFHAIRFATSNAKEMARFFELSLGFKEVAYRGLESGSVALAAHVLKKDECVFEVINTLGRGDLRPGSRNAKAGPPNFEKQPVTLQVRGGGTSFHELAKAAEQLAYDAKEATEIDRFVNAHGMGVMDVSFAVTDAKIAYKKAIEAGAVSLREPVLVEDENGAVKVAVVGVPGSDLRHTLVQNINFTGPFLPLYRDSLVTDLAEGNPVPIFAVDHCVQNFTWDEMMPYARFYASAFGFHKFWSVDEQDVSTGATALKSIVMACANGKVKMPINEPAKGKMKGQIEEFYEFYKGPGVQHIALRTRDILQVVKGMRSRGIDFNTISETYYTNLEERLAKDDIELFESFEELKEHHILVDFDPASKYKNKRGRNSCHYILQIFTKPLHDRPTLFLEIIQRHHHNGFGKGTFKGLFETIEAQQKLRGTLVPSALM</sequence>
<dbReference type="GO" id="GO:0046872">
    <property type="term" value="F:metal ion binding"/>
    <property type="evidence" value="ECO:0007669"/>
    <property type="project" value="UniProtKB-KW"/>
</dbReference>
<comment type="function">
    <text evidence="22">Catalyzes the conversion of 4-hydroxyphenylpyruvic acid to homogentisic acid, one of the steps in tyrosine catabolism.</text>
</comment>
<organism evidence="25 26">
    <name type="scientific">Candidozyma pseudohaemuli</name>
    <dbReference type="NCBI Taxonomy" id="418784"/>
    <lineage>
        <taxon>Eukaryota</taxon>
        <taxon>Fungi</taxon>
        <taxon>Dikarya</taxon>
        <taxon>Ascomycota</taxon>
        <taxon>Saccharomycotina</taxon>
        <taxon>Pichiomycetes</taxon>
        <taxon>Metschnikowiaceae</taxon>
        <taxon>Candidozyma</taxon>
    </lineage>
</organism>
<dbReference type="AlphaFoldDB" id="A0A2P7YU44"/>
<dbReference type="GO" id="GO:0006572">
    <property type="term" value="P:L-tyrosine catabolic process"/>
    <property type="evidence" value="ECO:0007669"/>
    <property type="project" value="UniProtKB-KW"/>
</dbReference>
<dbReference type="NCBIfam" id="TIGR01263">
    <property type="entry name" value="4HPPD"/>
    <property type="match status" value="1"/>
</dbReference>
<comment type="subcellular location">
    <subcellularLocation>
        <location evidence="4">Cytoplasm</location>
    </subcellularLocation>
    <subcellularLocation>
        <location evidence="3">Endoplasmic reticulum membrane</location>
        <topology evidence="3">Peripheral membrane protein</topology>
    </subcellularLocation>
    <subcellularLocation>
        <location evidence="2">Golgi apparatus membrane</location>
        <topology evidence="2">Peripheral membrane protein</topology>
    </subcellularLocation>
</comment>
<comment type="cofactor">
    <cofactor evidence="1">
        <name>Fe cation</name>
        <dbReference type="ChEBI" id="CHEBI:24875"/>
    </cofactor>
</comment>
<evidence type="ECO:0000256" key="2">
    <source>
        <dbReference type="ARBA" id="ARBA00004395"/>
    </source>
</evidence>
<feature type="domain" description="VOC" evidence="24">
    <location>
        <begin position="42"/>
        <end position="222"/>
    </location>
</feature>
<comment type="pathway">
    <text evidence="5">Amino-acid degradation; L-phenylalanine degradation; acetoacetate and fumarate from L-phenylalanine: step 3/6.</text>
</comment>
<protein>
    <recommendedName>
        <fullName evidence="9">4-hydroxyphenylpyruvate dioxygenase</fullName>
        <ecNumber evidence="8">1.13.11.27</ecNumber>
    </recommendedName>
    <alternativeName>
        <fullName evidence="21">4-hydroxyphenylpyruvic acid oxidase</fullName>
    </alternativeName>
</protein>
<keyword evidence="13" id="KW-0256">Endoplasmic reticulum</keyword>
<evidence type="ECO:0000256" key="9">
    <source>
        <dbReference type="ARBA" id="ARBA00018452"/>
    </source>
</evidence>